<sequence>MEGMLNYFVPEDGDSSDHLNVVPLPRVDQLRLQHVKKSFPLPGDFHFRFKTAFEGTYVWLDVVGDADPVPDFNGLVVCKISRVQRVSSTRAAERTEPPKAQVEAPDLIETSEPPPSPTKREEPQAAQKSFNDDLVGLLADPVPSPTPQPASAPSPVPPVRSCALLLVWMCLCSRLQLTSLLCVAKQPSPAPPQAARDPFDVFAGNSTAPMRPTPISANLGASNGPRGLSPTTMGNSYGSQGGFNPMGSGGPSPMAPRGPSGMNISQMHMGIGQPQGGMQQQQQQQQQQQNSFQGLQWQGMGQQQQQRNPNQRW</sequence>
<dbReference type="InterPro" id="IPR001158">
    <property type="entry name" value="DIX"/>
</dbReference>
<dbReference type="EMBL" id="JAGDFM010000035">
    <property type="protein sequence ID" value="KAG7390153.1"/>
    <property type="molecule type" value="Genomic_DNA"/>
</dbReference>
<feature type="compositionally biased region" description="Low complexity" evidence="1">
    <location>
        <begin position="242"/>
        <end position="306"/>
    </location>
</feature>
<dbReference type="PANTHER" id="PTHR42509">
    <property type="entry name" value="DIX DOMAIN-CONTAINING PROTEIN"/>
    <property type="match status" value="1"/>
</dbReference>
<dbReference type="PANTHER" id="PTHR42509:SF1">
    <property type="entry name" value="DIX DOMAIN-CONTAINING PROTEIN"/>
    <property type="match status" value="1"/>
</dbReference>
<feature type="region of interest" description="Disordered" evidence="1">
    <location>
        <begin position="229"/>
        <end position="313"/>
    </location>
</feature>
<accession>A0A8T1WDQ6</accession>
<name>A0A8T1WDQ6_9STRA</name>
<proteinExistence type="predicted"/>
<evidence type="ECO:0000313" key="3">
    <source>
        <dbReference type="EMBL" id="KAG7390153.1"/>
    </source>
</evidence>
<organism evidence="3 4">
    <name type="scientific">Phytophthora pseudosyringae</name>
    <dbReference type="NCBI Taxonomy" id="221518"/>
    <lineage>
        <taxon>Eukaryota</taxon>
        <taxon>Sar</taxon>
        <taxon>Stramenopiles</taxon>
        <taxon>Oomycota</taxon>
        <taxon>Peronosporomycetes</taxon>
        <taxon>Peronosporales</taxon>
        <taxon>Peronosporaceae</taxon>
        <taxon>Phytophthora</taxon>
    </lineage>
</organism>
<dbReference type="Pfam" id="PF00778">
    <property type="entry name" value="DIX"/>
    <property type="match status" value="1"/>
</dbReference>
<dbReference type="Proteomes" id="UP000694044">
    <property type="component" value="Unassembled WGS sequence"/>
</dbReference>
<dbReference type="AlphaFoldDB" id="A0A8T1WDQ6"/>
<evidence type="ECO:0000256" key="1">
    <source>
        <dbReference type="SAM" id="MobiDB-lite"/>
    </source>
</evidence>
<reference evidence="3" key="1">
    <citation type="submission" date="2021-02" db="EMBL/GenBank/DDBJ databases">
        <authorList>
            <person name="Palmer J.M."/>
        </authorList>
    </citation>
    <scope>NUCLEOTIDE SEQUENCE</scope>
    <source>
        <strain evidence="3">SCRP734</strain>
    </source>
</reference>
<dbReference type="OrthoDB" id="10007451at2759"/>
<evidence type="ECO:0000313" key="4">
    <source>
        <dbReference type="Proteomes" id="UP000694044"/>
    </source>
</evidence>
<feature type="region of interest" description="Disordered" evidence="1">
    <location>
        <begin position="87"/>
        <end position="156"/>
    </location>
</feature>
<feature type="compositionally biased region" description="Pro residues" evidence="1">
    <location>
        <begin position="142"/>
        <end position="156"/>
    </location>
</feature>
<protein>
    <recommendedName>
        <fullName evidence="2">DIX domain-containing protein</fullName>
    </recommendedName>
</protein>
<feature type="domain" description="DIX" evidence="2">
    <location>
        <begin position="26"/>
        <end position="80"/>
    </location>
</feature>
<comment type="caution">
    <text evidence="3">The sequence shown here is derived from an EMBL/GenBank/DDBJ whole genome shotgun (WGS) entry which is preliminary data.</text>
</comment>
<keyword evidence="4" id="KW-1185">Reference proteome</keyword>
<evidence type="ECO:0000259" key="2">
    <source>
        <dbReference type="Pfam" id="PF00778"/>
    </source>
</evidence>
<gene>
    <name evidence="3" type="ORF">PHYPSEUDO_008607</name>
</gene>